<accession>A0A2A8B071</accession>
<name>A0A2A8B071_9BACI</name>
<accession>A0A2C0W519</accession>
<evidence type="ECO:0000313" key="3">
    <source>
        <dbReference type="Proteomes" id="UP000221918"/>
    </source>
</evidence>
<gene>
    <name evidence="2" type="ORF">COF81_15360</name>
    <name evidence="1" type="ORF">FOS08_06300</name>
</gene>
<keyword evidence="1" id="KW-0813">Transport</keyword>
<dbReference type="Proteomes" id="UP001248134">
    <property type="component" value="Unassembled WGS sequence"/>
</dbReference>
<reference evidence="1" key="2">
    <citation type="submission" date="2019-07" db="EMBL/GenBank/DDBJ databases">
        <title>Phylogenomic Reclassification of ATCC Bacillus Strains and Various Taxa within the Genus Bacillus.</title>
        <authorList>
            <person name="Riojas M.A."/>
            <person name="Frank A.M."/>
            <person name="Fenn S.L."/>
            <person name="King S.P."/>
            <person name="Brower S.M."/>
            <person name="Hazbon M.H."/>
        </authorList>
    </citation>
    <scope>NUCLEOTIDE SEQUENCE</scope>
    <source>
        <strain evidence="1">NR-12239</strain>
    </source>
</reference>
<evidence type="ECO:0000313" key="4">
    <source>
        <dbReference type="Proteomes" id="UP001248134"/>
    </source>
</evidence>
<comment type="caution">
    <text evidence="1">The sequence shown here is derived from an EMBL/GenBank/DDBJ whole genome shotgun (WGS) entry which is preliminary data.</text>
</comment>
<dbReference type="AlphaFoldDB" id="A0A2A8B071"/>
<evidence type="ECO:0000313" key="2">
    <source>
        <dbReference type="EMBL" id="PHE94823.1"/>
    </source>
</evidence>
<organism evidence="1 4">
    <name type="scientific">Bacillus pseudomycoides</name>
    <dbReference type="NCBI Taxonomy" id="64104"/>
    <lineage>
        <taxon>Bacteria</taxon>
        <taxon>Bacillati</taxon>
        <taxon>Bacillota</taxon>
        <taxon>Bacilli</taxon>
        <taxon>Bacillales</taxon>
        <taxon>Bacillaceae</taxon>
        <taxon>Bacillus</taxon>
        <taxon>Bacillus cereus group</taxon>
    </lineage>
</organism>
<reference evidence="2 3" key="1">
    <citation type="submission" date="2017-09" db="EMBL/GenBank/DDBJ databases">
        <title>Large-scale bioinformatics analysis of Bacillus genomes uncovers conserved roles of natural products in bacterial physiology.</title>
        <authorList>
            <consortium name="Agbiome Team Llc"/>
            <person name="Bleich R.M."/>
            <person name="Grubbs K.J."/>
            <person name="Santa Maria K.C."/>
            <person name="Allen S.E."/>
            <person name="Farag S."/>
            <person name="Shank E.A."/>
            <person name="Bowers A."/>
        </authorList>
    </citation>
    <scope>NUCLEOTIDE SEQUENCE [LARGE SCALE GENOMIC DNA]</scope>
    <source>
        <strain evidence="2 3">AFS037265</strain>
    </source>
</reference>
<dbReference type="Proteomes" id="UP000221918">
    <property type="component" value="Unassembled WGS sequence"/>
</dbReference>
<keyword evidence="1" id="KW-0762">Sugar transport</keyword>
<dbReference type="EMBL" id="NUTL01000064">
    <property type="protein sequence ID" value="PHE94823.1"/>
    <property type="molecule type" value="Genomic_DNA"/>
</dbReference>
<proteinExistence type="predicted"/>
<sequence length="39" mass="4820">MKFFTFFSKLYSESFTLFLYIIPYFLTNDKFSDQFVSQK</sequence>
<protein>
    <submittedName>
        <fullName evidence="1">PTS glucose transporter subunit IIA</fullName>
    </submittedName>
</protein>
<dbReference type="EMBL" id="VLYX01000004">
    <property type="protein sequence ID" value="MDR4325563.1"/>
    <property type="molecule type" value="Genomic_DNA"/>
</dbReference>
<evidence type="ECO:0000313" key="1">
    <source>
        <dbReference type="EMBL" id="MDR4325563.1"/>
    </source>
</evidence>